<gene>
    <name evidence="1" type="ORF">g.88789</name>
</gene>
<accession>A0A146LFA1</accession>
<sequence length="102" mass="12202">MKLCINQINPITYQIKLCTNQMKQLFNQLKLSTYQMKLIFHTNETSFQSNETHWYTKLVITVTSSRSPYYFHPHRLHQLFMLSTTFRTRSFLLNAAPPIFLL</sequence>
<dbReference type="EMBL" id="GDHC01012534">
    <property type="protein sequence ID" value="JAQ06095.1"/>
    <property type="molecule type" value="Transcribed_RNA"/>
</dbReference>
<name>A0A146LFA1_LYGHE</name>
<reference evidence="1" key="1">
    <citation type="journal article" date="2016" name="Gigascience">
        <title>De novo construction of an expanded transcriptome assembly for the western tarnished plant bug, Lygus hesperus.</title>
        <authorList>
            <person name="Tassone E.E."/>
            <person name="Geib S.M."/>
            <person name="Hall B."/>
            <person name="Fabrick J.A."/>
            <person name="Brent C.S."/>
            <person name="Hull J.J."/>
        </authorList>
    </citation>
    <scope>NUCLEOTIDE SEQUENCE</scope>
</reference>
<dbReference type="AlphaFoldDB" id="A0A146LFA1"/>
<evidence type="ECO:0000313" key="1">
    <source>
        <dbReference type="EMBL" id="JAQ06095.1"/>
    </source>
</evidence>
<protein>
    <submittedName>
        <fullName evidence="1">Uncharacterized protein</fullName>
    </submittedName>
</protein>
<proteinExistence type="predicted"/>
<organism evidence="1">
    <name type="scientific">Lygus hesperus</name>
    <name type="common">Western plant bug</name>
    <dbReference type="NCBI Taxonomy" id="30085"/>
    <lineage>
        <taxon>Eukaryota</taxon>
        <taxon>Metazoa</taxon>
        <taxon>Ecdysozoa</taxon>
        <taxon>Arthropoda</taxon>
        <taxon>Hexapoda</taxon>
        <taxon>Insecta</taxon>
        <taxon>Pterygota</taxon>
        <taxon>Neoptera</taxon>
        <taxon>Paraneoptera</taxon>
        <taxon>Hemiptera</taxon>
        <taxon>Heteroptera</taxon>
        <taxon>Panheteroptera</taxon>
        <taxon>Cimicomorpha</taxon>
        <taxon>Miridae</taxon>
        <taxon>Mirini</taxon>
        <taxon>Lygus</taxon>
    </lineage>
</organism>